<evidence type="ECO:0000256" key="4">
    <source>
        <dbReference type="ARBA" id="ARBA00022475"/>
    </source>
</evidence>
<evidence type="ECO:0000256" key="2">
    <source>
        <dbReference type="ARBA" id="ARBA00004651"/>
    </source>
</evidence>
<dbReference type="GO" id="GO:0043332">
    <property type="term" value="C:mating projection tip"/>
    <property type="evidence" value="ECO:0007669"/>
    <property type="project" value="UniProtKB-UniRule"/>
</dbReference>
<evidence type="ECO:0000256" key="11">
    <source>
        <dbReference type="SAM" id="MobiDB-lite"/>
    </source>
</evidence>
<dbReference type="Proteomes" id="UP001172101">
    <property type="component" value="Unassembled WGS sequence"/>
</dbReference>
<feature type="transmembrane region" description="Helical" evidence="10">
    <location>
        <begin position="339"/>
        <end position="359"/>
    </location>
</feature>
<evidence type="ECO:0000313" key="13">
    <source>
        <dbReference type="Proteomes" id="UP001172101"/>
    </source>
</evidence>
<evidence type="ECO:0000256" key="5">
    <source>
        <dbReference type="ARBA" id="ARBA00022692"/>
    </source>
</evidence>
<feature type="compositionally biased region" description="Basic and acidic residues" evidence="11">
    <location>
        <begin position="1"/>
        <end position="10"/>
    </location>
</feature>
<feature type="compositionally biased region" description="Basic and acidic residues" evidence="11">
    <location>
        <begin position="730"/>
        <end position="739"/>
    </location>
</feature>
<organism evidence="12 13">
    <name type="scientific">Lasiosphaeria miniovina</name>
    <dbReference type="NCBI Taxonomy" id="1954250"/>
    <lineage>
        <taxon>Eukaryota</taxon>
        <taxon>Fungi</taxon>
        <taxon>Dikarya</taxon>
        <taxon>Ascomycota</taxon>
        <taxon>Pezizomycotina</taxon>
        <taxon>Sordariomycetes</taxon>
        <taxon>Sordariomycetidae</taxon>
        <taxon>Sordariales</taxon>
        <taxon>Lasiosphaeriaceae</taxon>
        <taxon>Lasiosphaeria</taxon>
    </lineage>
</organism>
<protein>
    <recommendedName>
        <fullName evidence="10">Plasma membrane fusion protein PRM1</fullName>
    </recommendedName>
</protein>
<dbReference type="InterPro" id="IPR026777">
    <property type="entry name" value="PRM1"/>
</dbReference>
<keyword evidence="8 10" id="KW-0472">Membrane</keyword>
<dbReference type="PANTHER" id="PTHR31030:SF1">
    <property type="entry name" value="PLASMA MEMBRANE FUSION PROTEIN PRM1"/>
    <property type="match status" value="1"/>
</dbReference>
<keyword evidence="9" id="KW-0325">Glycoprotein</keyword>
<proteinExistence type="inferred from homology"/>
<dbReference type="AlphaFoldDB" id="A0AA39ZZA2"/>
<evidence type="ECO:0000256" key="3">
    <source>
        <dbReference type="ARBA" id="ARBA00010780"/>
    </source>
</evidence>
<keyword evidence="4 10" id="KW-1003">Cell membrane</keyword>
<feature type="transmembrane region" description="Helical" evidence="10">
    <location>
        <begin position="411"/>
        <end position="436"/>
    </location>
</feature>
<dbReference type="RefSeq" id="XP_060291243.1">
    <property type="nucleotide sequence ID" value="XM_060440406.1"/>
</dbReference>
<name>A0AA39ZZA2_9PEZI</name>
<comment type="similarity">
    <text evidence="3 10">Belongs to the PRM1 family.</text>
</comment>
<keyword evidence="5 10" id="KW-0812">Transmembrane</keyword>
<evidence type="ECO:0000256" key="6">
    <source>
        <dbReference type="ARBA" id="ARBA00022971"/>
    </source>
</evidence>
<gene>
    <name evidence="12" type="ORF">B0T26DRAFT_679872</name>
</gene>
<feature type="transmembrane region" description="Helical" evidence="10">
    <location>
        <begin position="67"/>
        <end position="84"/>
    </location>
</feature>
<comment type="function">
    <text evidence="1 10">Involved in cell fusion during mating by stabilizing the plasma membrane fusion event.</text>
</comment>
<dbReference type="GO" id="GO:0032220">
    <property type="term" value="P:plasma membrane fusion involved in cytogamy"/>
    <property type="evidence" value="ECO:0007669"/>
    <property type="project" value="TreeGrafter"/>
</dbReference>
<comment type="caution">
    <text evidence="10">Lacks conserved residue(s) required for the propagation of feature annotation.</text>
</comment>
<keyword evidence="6 10" id="KW-0184">Conjugation</keyword>
<evidence type="ECO:0000256" key="7">
    <source>
        <dbReference type="ARBA" id="ARBA00022989"/>
    </source>
</evidence>
<feature type="transmembrane region" description="Helical" evidence="10">
    <location>
        <begin position="155"/>
        <end position="174"/>
    </location>
</feature>
<comment type="subcellular location">
    <subcellularLocation>
        <location evidence="2 10">Cell membrane</location>
        <topology evidence="2 10">Multi-pass membrane protein</topology>
    </subcellularLocation>
</comment>
<keyword evidence="7 10" id="KW-1133">Transmembrane helix</keyword>
<evidence type="ECO:0000313" key="12">
    <source>
        <dbReference type="EMBL" id="KAK0706149.1"/>
    </source>
</evidence>
<dbReference type="EMBL" id="JAUIRO010000007">
    <property type="protein sequence ID" value="KAK0706149.1"/>
    <property type="molecule type" value="Genomic_DNA"/>
</dbReference>
<comment type="caution">
    <text evidence="12">The sequence shown here is derived from an EMBL/GenBank/DDBJ whole genome shotgun (WGS) entry which is preliminary data.</text>
</comment>
<feature type="transmembrane region" description="Helical" evidence="10">
    <location>
        <begin position="621"/>
        <end position="644"/>
    </location>
</feature>
<reference evidence="12" key="1">
    <citation type="submission" date="2023-06" db="EMBL/GenBank/DDBJ databases">
        <title>Genome-scale phylogeny and comparative genomics of the fungal order Sordariales.</title>
        <authorList>
            <consortium name="Lawrence Berkeley National Laboratory"/>
            <person name="Hensen N."/>
            <person name="Bonometti L."/>
            <person name="Westerberg I."/>
            <person name="Brannstrom I.O."/>
            <person name="Guillou S."/>
            <person name="Cros-Aarteil S."/>
            <person name="Calhoun S."/>
            <person name="Haridas S."/>
            <person name="Kuo A."/>
            <person name="Mondo S."/>
            <person name="Pangilinan J."/>
            <person name="Riley R."/>
            <person name="LaButti K."/>
            <person name="Andreopoulos B."/>
            <person name="Lipzen A."/>
            <person name="Chen C."/>
            <person name="Yanf M."/>
            <person name="Daum C."/>
            <person name="Ng V."/>
            <person name="Clum A."/>
            <person name="Steindorff A."/>
            <person name="Ohm R."/>
            <person name="Martin F."/>
            <person name="Silar P."/>
            <person name="Natvig D."/>
            <person name="Lalanne C."/>
            <person name="Gautier V."/>
            <person name="Ament-velasquez S.L."/>
            <person name="Kruys A."/>
            <person name="Hutchinson M.I."/>
            <person name="Powell A.J."/>
            <person name="Barry K."/>
            <person name="Miller A.N."/>
            <person name="Grigoriev I.V."/>
            <person name="Debuchy R."/>
            <person name="Gladieux P."/>
            <person name="Thoren M.H."/>
            <person name="Johannesson H."/>
        </authorList>
    </citation>
    <scope>NUCLEOTIDE SEQUENCE</scope>
    <source>
        <strain evidence="12">SMH2392-1A</strain>
    </source>
</reference>
<evidence type="ECO:0000256" key="9">
    <source>
        <dbReference type="ARBA" id="ARBA00023180"/>
    </source>
</evidence>
<keyword evidence="13" id="KW-1185">Reference proteome</keyword>
<dbReference type="PANTHER" id="PTHR31030">
    <property type="entry name" value="PLASMA MEMBRANE FUSION PROTEIN PRM1"/>
    <property type="match status" value="1"/>
</dbReference>
<feature type="region of interest" description="Disordered" evidence="11">
    <location>
        <begin position="1"/>
        <end position="23"/>
    </location>
</feature>
<accession>A0AA39ZZA2</accession>
<dbReference type="GO" id="GO:0005886">
    <property type="term" value="C:plasma membrane"/>
    <property type="evidence" value="ECO:0007669"/>
    <property type="project" value="UniProtKB-SubCell"/>
</dbReference>
<evidence type="ECO:0000256" key="8">
    <source>
        <dbReference type="ARBA" id="ARBA00023136"/>
    </source>
</evidence>
<feature type="transmembrane region" description="Helical" evidence="10">
    <location>
        <begin position="128"/>
        <end position="148"/>
    </location>
</feature>
<evidence type="ECO:0000256" key="1">
    <source>
        <dbReference type="ARBA" id="ARBA00002512"/>
    </source>
</evidence>
<feature type="compositionally biased region" description="Basic and acidic residues" evidence="11">
    <location>
        <begin position="652"/>
        <end position="662"/>
    </location>
</feature>
<feature type="region of interest" description="Disordered" evidence="11">
    <location>
        <begin position="652"/>
        <end position="739"/>
    </location>
</feature>
<feature type="compositionally biased region" description="Polar residues" evidence="11">
    <location>
        <begin position="13"/>
        <end position="23"/>
    </location>
</feature>
<sequence length="739" mass="80435">MDDNYMRDYKGAQPSQPSQLNTNAWEMVDIDGPSEKTEQGLPPPPYPDTDPAVTPYLGLRARLSQVWFNRWTVLLVLVLIRMLILTGGLNDNLDNAKAQSLAACSKVEDIGSAVASMPHYLSVGVNNLAASGVNHAVSAMAQVIMMILTGVQELIFFIINMYVGTYVCLASALIHGSLELATAVVQEATDVMNSAISSITNGITKDIASVQDVINSASSGISGVAGFFGSNISPPKIDITSHLNDLKNIHIDGTKAVEGITSLNKTIPNFDQAENITKNAIGIPFNLVKQMVNASFSSYQFDRTVFPVAEKKALSFCSDNSFLNDFFNTLFELVNKAKIAFFVAIPILAILAMVAMGAIEVRRWRRERKRAKFFVEHGYDPMDIIYSASRPFTATLGIKLSSRLQGRKKLWARWAMAYATSLPALFVLSLALAGLLSCFCQWIVLRLIEKEAPALASQVGDFAGDVVNTLQDVSTDWAVDANRVMVKTQDDINDDLFGWVLNATTAVNNTLNAFDDEISKGITTIFSGTPLEQPARDIVNCLITRKVETVQKGLTWVHDNAHITLPLFQNDTFSQGANDSVNGDSDLKSFLATPATVTTDELSGAVDKVVVALRNGIVQELLISLGLLLVYVIIVLSGVIRSLCGMMGPEKTRAEGGQRYGEDMGQEANPYPNPHLGDSHPENPFREGAYPDPSSYPEANPYEEDVVYTGTVPQGKAGLGRYPSHARKSSYPDEQGHAF</sequence>
<dbReference type="GeneID" id="85323676"/>
<evidence type="ECO:0000256" key="10">
    <source>
        <dbReference type="RuleBase" id="RU366035"/>
    </source>
</evidence>